<dbReference type="Gene3D" id="1.10.287.130">
    <property type="match status" value="1"/>
</dbReference>
<evidence type="ECO:0000256" key="8">
    <source>
        <dbReference type="ARBA" id="ARBA00022989"/>
    </source>
</evidence>
<dbReference type="PROSITE" id="PS50109">
    <property type="entry name" value="HIS_KIN"/>
    <property type="match status" value="1"/>
</dbReference>
<dbReference type="EC" id="2.7.13.3" evidence="3"/>
<comment type="catalytic activity">
    <reaction evidence="1">
        <text>ATP + protein L-histidine = ADP + protein N-phospho-L-histidine.</text>
        <dbReference type="EC" id="2.7.13.3"/>
    </reaction>
</comment>
<keyword evidence="11" id="KW-0472">Membrane</keyword>
<dbReference type="HOGENOM" id="CLU_000445_89_37_6"/>
<evidence type="ECO:0000256" key="7">
    <source>
        <dbReference type="ARBA" id="ARBA00022777"/>
    </source>
</evidence>
<dbReference type="Pfam" id="PF00512">
    <property type="entry name" value="HisKA"/>
    <property type="match status" value="1"/>
</dbReference>
<keyword evidence="8 11" id="KW-1133">Transmembrane helix</keyword>
<dbReference type="InterPro" id="IPR003660">
    <property type="entry name" value="HAMP_dom"/>
</dbReference>
<dbReference type="eggNOG" id="COG2205">
    <property type="taxonomic scope" value="Bacteria"/>
</dbReference>
<dbReference type="GO" id="GO:0016020">
    <property type="term" value="C:membrane"/>
    <property type="evidence" value="ECO:0007669"/>
    <property type="project" value="UniProtKB-SubCell"/>
</dbReference>
<dbReference type="STRING" id="717774.Marme_1529"/>
<dbReference type="OrthoDB" id="9121563at2"/>
<evidence type="ECO:0000256" key="11">
    <source>
        <dbReference type="SAM" id="Phobius"/>
    </source>
</evidence>
<dbReference type="InterPro" id="IPR050428">
    <property type="entry name" value="TCS_sensor_his_kinase"/>
</dbReference>
<dbReference type="SMART" id="SM00387">
    <property type="entry name" value="HATPase_c"/>
    <property type="match status" value="1"/>
</dbReference>
<evidence type="ECO:0000256" key="2">
    <source>
        <dbReference type="ARBA" id="ARBA00004370"/>
    </source>
</evidence>
<dbReference type="InterPro" id="IPR036890">
    <property type="entry name" value="HATPase_C_sf"/>
</dbReference>
<evidence type="ECO:0000256" key="9">
    <source>
        <dbReference type="ARBA" id="ARBA00023012"/>
    </source>
</evidence>
<dbReference type="InterPro" id="IPR005467">
    <property type="entry name" value="His_kinase_dom"/>
</dbReference>
<keyword evidence="5" id="KW-0808">Transferase</keyword>
<feature type="transmembrane region" description="Helical" evidence="11">
    <location>
        <begin position="147"/>
        <end position="168"/>
    </location>
</feature>
<keyword evidence="9" id="KW-0902">Two-component regulatory system</keyword>
<dbReference type="InterPro" id="IPR036097">
    <property type="entry name" value="HisK_dim/P_sf"/>
</dbReference>
<dbReference type="AlphaFoldDB" id="F2JY58"/>
<dbReference type="EMBL" id="CP002583">
    <property type="protein sequence ID" value="ADZ90794.1"/>
    <property type="molecule type" value="Genomic_DNA"/>
</dbReference>
<dbReference type="RefSeq" id="WP_013660699.1">
    <property type="nucleotide sequence ID" value="NC_015276.1"/>
</dbReference>
<sequence>MNAPIRTSRQLTFIYFAIVAFAIITFHFAMIDTMIETMERVYAKERISKDVEEAKIYFHHHGEKKVVLSKMSRAYLGDESLPSYVLFPESVKSGEVVELIQGYKPDLEMFGVKEQYIDEKGIERNLYLVHYDEVYEASEGKVFKNQFIQLSISILLLFVSLIVVLLIARRLTQPLSNLTRYLENRATDDQSAIPVPDGIVTREIVLLVNQLNLLQEKNARLIERERAFNRRASHELRTPLMVIRGAANLLKRKVTSEFEQRQVHRLEQATHEMTDYIETLLMLSQIDREMDELVEINVSRKEVQEWITHFDDLHVTSKTSQVSFELTMPDDVLFAMPLPAFKIVVVNLLKNAFEAVIHGVESLDEEQVISLDVSNHKFGLMDSGEGLSGTHNPDGHGLGLVIVKDICNQYGYQFELSERVGSYGCVAIVEKPSEQGTNVH</sequence>
<comment type="subcellular location">
    <subcellularLocation>
        <location evidence="2">Membrane</location>
    </subcellularLocation>
</comment>
<dbReference type="SUPFAM" id="SSF55874">
    <property type="entry name" value="ATPase domain of HSP90 chaperone/DNA topoisomerase II/histidine kinase"/>
    <property type="match status" value="1"/>
</dbReference>
<proteinExistence type="predicted"/>
<organism evidence="14 15">
    <name type="scientific">Marinomonas mediterranea (strain ATCC 700492 / JCM 21426 / NBRC 103028 / MMB-1)</name>
    <dbReference type="NCBI Taxonomy" id="717774"/>
    <lineage>
        <taxon>Bacteria</taxon>
        <taxon>Pseudomonadati</taxon>
        <taxon>Pseudomonadota</taxon>
        <taxon>Gammaproteobacteria</taxon>
        <taxon>Oceanospirillales</taxon>
        <taxon>Oceanospirillaceae</taxon>
        <taxon>Marinomonas</taxon>
    </lineage>
</organism>
<evidence type="ECO:0000256" key="6">
    <source>
        <dbReference type="ARBA" id="ARBA00022692"/>
    </source>
</evidence>
<dbReference type="PANTHER" id="PTHR45436">
    <property type="entry name" value="SENSOR HISTIDINE KINASE YKOH"/>
    <property type="match status" value="1"/>
</dbReference>
<dbReference type="GO" id="GO:0000155">
    <property type="term" value="F:phosphorelay sensor kinase activity"/>
    <property type="evidence" value="ECO:0007669"/>
    <property type="project" value="InterPro"/>
</dbReference>
<accession>F2JY58</accession>
<reference evidence="14 15" key="1">
    <citation type="journal article" date="2012" name="Stand. Genomic Sci.">
        <title>Complete genome sequence of the melanogenic marine bacterium Marinomonas mediterranea type strain (MMB-1(T)).</title>
        <authorList>
            <person name="Lucas-Elio P."/>
            <person name="Goodwin L."/>
            <person name="Woyke T."/>
            <person name="Pitluck S."/>
            <person name="Nolan M."/>
            <person name="Kyrpides N.C."/>
            <person name="Detter J.C."/>
            <person name="Copeland A."/>
            <person name="Teshima H."/>
            <person name="Bruce D."/>
            <person name="Detter C."/>
            <person name="Tapia R."/>
            <person name="Han S."/>
            <person name="Land M.L."/>
            <person name="Ivanova N."/>
            <person name="Mikhailova N."/>
            <person name="Johnston A.W."/>
            <person name="Sanchez-Amat A."/>
        </authorList>
    </citation>
    <scope>NUCLEOTIDE SEQUENCE [LARGE SCALE GENOMIC DNA]</scope>
    <source>
        <strain evidence="15">ATCC 700492 / JCM 21426 / NBRC 103028 / MMB-1</strain>
    </source>
</reference>
<dbReference type="PATRIC" id="fig|717774.3.peg.1588"/>
<evidence type="ECO:0000256" key="4">
    <source>
        <dbReference type="ARBA" id="ARBA00022553"/>
    </source>
</evidence>
<dbReference type="Proteomes" id="UP000001062">
    <property type="component" value="Chromosome"/>
</dbReference>
<dbReference type="CDD" id="cd00082">
    <property type="entry name" value="HisKA"/>
    <property type="match status" value="1"/>
</dbReference>
<dbReference type="KEGG" id="mme:Marme_1529"/>
<keyword evidence="15" id="KW-1185">Reference proteome</keyword>
<dbReference type="SMART" id="SM00388">
    <property type="entry name" value="HisKA"/>
    <property type="match status" value="1"/>
</dbReference>
<evidence type="ECO:0000256" key="3">
    <source>
        <dbReference type="ARBA" id="ARBA00012438"/>
    </source>
</evidence>
<dbReference type="PROSITE" id="PS50885">
    <property type="entry name" value="HAMP"/>
    <property type="match status" value="1"/>
</dbReference>
<dbReference type="Gene3D" id="6.10.340.10">
    <property type="match status" value="1"/>
</dbReference>
<feature type="domain" description="Histidine kinase" evidence="12">
    <location>
        <begin position="231"/>
        <end position="440"/>
    </location>
</feature>
<protein>
    <recommendedName>
        <fullName evidence="3">histidine kinase</fullName>
        <ecNumber evidence="3">2.7.13.3</ecNumber>
    </recommendedName>
</protein>
<feature type="coiled-coil region" evidence="10">
    <location>
        <begin position="204"/>
        <end position="231"/>
    </location>
</feature>
<dbReference type="InterPro" id="IPR003594">
    <property type="entry name" value="HATPase_dom"/>
</dbReference>
<evidence type="ECO:0000313" key="15">
    <source>
        <dbReference type="Proteomes" id="UP000001062"/>
    </source>
</evidence>
<evidence type="ECO:0000256" key="5">
    <source>
        <dbReference type="ARBA" id="ARBA00022679"/>
    </source>
</evidence>
<evidence type="ECO:0000259" key="13">
    <source>
        <dbReference type="PROSITE" id="PS50885"/>
    </source>
</evidence>
<feature type="transmembrane region" description="Helical" evidence="11">
    <location>
        <begin position="12"/>
        <end position="31"/>
    </location>
</feature>
<name>F2JY58_MARM1</name>
<feature type="domain" description="HAMP" evidence="13">
    <location>
        <begin position="169"/>
        <end position="223"/>
    </location>
</feature>
<evidence type="ECO:0000256" key="1">
    <source>
        <dbReference type="ARBA" id="ARBA00000085"/>
    </source>
</evidence>
<dbReference type="Gene3D" id="3.30.565.10">
    <property type="entry name" value="Histidine kinase-like ATPase, C-terminal domain"/>
    <property type="match status" value="1"/>
</dbReference>
<keyword evidence="7 14" id="KW-0418">Kinase</keyword>
<dbReference type="PANTHER" id="PTHR45436:SF5">
    <property type="entry name" value="SENSOR HISTIDINE KINASE TRCS"/>
    <property type="match status" value="1"/>
</dbReference>
<keyword evidence="4" id="KW-0597">Phosphoprotein</keyword>
<keyword evidence="6 11" id="KW-0812">Transmembrane</keyword>
<evidence type="ECO:0000259" key="12">
    <source>
        <dbReference type="PROSITE" id="PS50109"/>
    </source>
</evidence>
<keyword evidence="10" id="KW-0175">Coiled coil</keyword>
<dbReference type="SUPFAM" id="SSF47384">
    <property type="entry name" value="Homodimeric domain of signal transducing histidine kinase"/>
    <property type="match status" value="1"/>
</dbReference>
<evidence type="ECO:0000313" key="14">
    <source>
        <dbReference type="EMBL" id="ADZ90794.1"/>
    </source>
</evidence>
<evidence type="ECO:0000256" key="10">
    <source>
        <dbReference type="SAM" id="Coils"/>
    </source>
</evidence>
<dbReference type="InterPro" id="IPR003661">
    <property type="entry name" value="HisK_dim/P_dom"/>
</dbReference>
<gene>
    <name evidence="14" type="ordered locus">Marme_1529</name>
</gene>